<evidence type="ECO:0000313" key="15">
    <source>
        <dbReference type="Proteomes" id="UP000245590"/>
    </source>
</evidence>
<reference evidence="14 15" key="1">
    <citation type="submission" date="2018-05" db="EMBL/GenBank/DDBJ databases">
        <title>Brachybacterium sp. M1HQ-2T, whole genome shotgun sequence.</title>
        <authorList>
            <person name="Tuo L."/>
        </authorList>
    </citation>
    <scope>NUCLEOTIDE SEQUENCE [LARGE SCALE GENOMIC DNA]</scope>
    <source>
        <strain evidence="14 15">M1HQ-2</strain>
    </source>
</reference>
<evidence type="ECO:0000256" key="10">
    <source>
        <dbReference type="ARBA" id="ARBA00030803"/>
    </source>
</evidence>
<gene>
    <name evidence="14" type="ORF">DEO23_01475</name>
</gene>
<comment type="subcellular location">
    <subcellularLocation>
        <location evidence="2">Cell membrane</location>
    </subcellularLocation>
    <subcellularLocation>
        <location evidence="1">Membrane</location>
        <topology evidence="1">Single-pass membrane protein</topology>
    </subcellularLocation>
</comment>
<evidence type="ECO:0000313" key="14">
    <source>
        <dbReference type="EMBL" id="PWH07346.1"/>
    </source>
</evidence>
<evidence type="ECO:0000256" key="7">
    <source>
        <dbReference type="ARBA" id="ARBA00023136"/>
    </source>
</evidence>
<dbReference type="OrthoDB" id="153510at2"/>
<feature type="compositionally biased region" description="Low complexity" evidence="11">
    <location>
        <begin position="82"/>
        <end position="93"/>
    </location>
</feature>
<evidence type="ECO:0000256" key="4">
    <source>
        <dbReference type="ARBA" id="ARBA00022692"/>
    </source>
</evidence>
<evidence type="ECO:0000256" key="3">
    <source>
        <dbReference type="ARBA" id="ARBA00022475"/>
    </source>
</evidence>
<dbReference type="GO" id="GO:0006417">
    <property type="term" value="P:regulation of translation"/>
    <property type="evidence" value="ECO:0007669"/>
    <property type="project" value="TreeGrafter"/>
</dbReference>
<name>A0A2U2RNC4_9MICO</name>
<accession>A0A2U2RNC4</accession>
<keyword evidence="15" id="KW-1185">Reference proteome</keyword>
<keyword evidence="5" id="KW-1133">Transmembrane helix</keyword>
<dbReference type="PANTHER" id="PTHR37461">
    <property type="entry name" value="ANTI-SIGMA-K FACTOR RSKA"/>
    <property type="match status" value="1"/>
</dbReference>
<keyword evidence="3" id="KW-1003">Cell membrane</keyword>
<sequence>MSEDRRNRDPLDHEELESLVAASALDALDPDDQTVVDAHLADCPGCRDLLDSLRETAADLSTGLETPPPPRLRESVLGAVRAEAAAQEQPAPATSDPARAEAPSSRLSRRALIGGGFALAASALVATGVVVARPWRSEEEKDIDQVLDAQDARTYRATWKSAQVTLTHSSSRSSSVLEVEGMDPAPSGRDYQVWSLAKGKAASAGLLRPGENGDARVLVPADAADGAAVTLEPSGGSEQPTSDPFLALDYS</sequence>
<dbReference type="RefSeq" id="WP_109274230.1">
    <property type="nucleotide sequence ID" value="NZ_QFKX01000001.1"/>
</dbReference>
<feature type="region of interest" description="Disordered" evidence="11">
    <location>
        <begin position="229"/>
        <end position="251"/>
    </location>
</feature>
<feature type="domain" description="Anti-sigma K factor RskA C-terminal" evidence="12">
    <location>
        <begin position="119"/>
        <end position="244"/>
    </location>
</feature>
<dbReference type="GO" id="GO:0016989">
    <property type="term" value="F:sigma factor antagonist activity"/>
    <property type="evidence" value="ECO:0007669"/>
    <property type="project" value="TreeGrafter"/>
</dbReference>
<evidence type="ECO:0000259" key="13">
    <source>
        <dbReference type="Pfam" id="PF13490"/>
    </source>
</evidence>
<dbReference type="PANTHER" id="PTHR37461:SF1">
    <property type="entry name" value="ANTI-SIGMA-K FACTOR RSKA"/>
    <property type="match status" value="1"/>
</dbReference>
<keyword evidence="7" id="KW-0472">Membrane</keyword>
<feature type="domain" description="Putative zinc-finger" evidence="13">
    <location>
        <begin position="15"/>
        <end position="47"/>
    </location>
</feature>
<dbReference type="InterPro" id="IPR018764">
    <property type="entry name" value="RskA_C"/>
</dbReference>
<feature type="region of interest" description="Disordered" evidence="11">
    <location>
        <begin position="82"/>
        <end position="105"/>
    </location>
</feature>
<comment type="caution">
    <text evidence="14">The sequence shown here is derived from an EMBL/GenBank/DDBJ whole genome shotgun (WGS) entry which is preliminary data.</text>
</comment>
<evidence type="ECO:0000256" key="6">
    <source>
        <dbReference type="ARBA" id="ARBA00023015"/>
    </source>
</evidence>
<evidence type="ECO:0000256" key="8">
    <source>
        <dbReference type="ARBA" id="ARBA00023163"/>
    </source>
</evidence>
<dbReference type="GO" id="GO:0005886">
    <property type="term" value="C:plasma membrane"/>
    <property type="evidence" value="ECO:0007669"/>
    <property type="project" value="UniProtKB-SubCell"/>
</dbReference>
<evidence type="ECO:0000256" key="1">
    <source>
        <dbReference type="ARBA" id="ARBA00004167"/>
    </source>
</evidence>
<organism evidence="14 15">
    <name type="scientific">Brachybacterium endophyticum</name>
    <dbReference type="NCBI Taxonomy" id="2182385"/>
    <lineage>
        <taxon>Bacteria</taxon>
        <taxon>Bacillati</taxon>
        <taxon>Actinomycetota</taxon>
        <taxon>Actinomycetes</taxon>
        <taxon>Micrococcales</taxon>
        <taxon>Dermabacteraceae</taxon>
        <taxon>Brachybacterium</taxon>
    </lineage>
</organism>
<evidence type="ECO:0000256" key="5">
    <source>
        <dbReference type="ARBA" id="ARBA00022989"/>
    </source>
</evidence>
<evidence type="ECO:0000256" key="11">
    <source>
        <dbReference type="SAM" id="MobiDB-lite"/>
    </source>
</evidence>
<dbReference type="Pfam" id="PF13490">
    <property type="entry name" value="zf-HC2"/>
    <property type="match status" value="1"/>
</dbReference>
<evidence type="ECO:0000256" key="9">
    <source>
        <dbReference type="ARBA" id="ARBA00029829"/>
    </source>
</evidence>
<proteinExistence type="predicted"/>
<dbReference type="Proteomes" id="UP000245590">
    <property type="component" value="Unassembled WGS sequence"/>
</dbReference>
<dbReference type="Pfam" id="PF10099">
    <property type="entry name" value="RskA_C"/>
    <property type="match status" value="1"/>
</dbReference>
<keyword evidence="4" id="KW-0812">Transmembrane</keyword>
<dbReference type="InterPro" id="IPR041916">
    <property type="entry name" value="Anti_sigma_zinc_sf"/>
</dbReference>
<dbReference type="InterPro" id="IPR051474">
    <property type="entry name" value="Anti-sigma-K/W_factor"/>
</dbReference>
<dbReference type="EMBL" id="QFKX01000001">
    <property type="protein sequence ID" value="PWH07346.1"/>
    <property type="molecule type" value="Genomic_DNA"/>
</dbReference>
<keyword evidence="6" id="KW-0805">Transcription regulation</keyword>
<dbReference type="Gene3D" id="1.10.10.1320">
    <property type="entry name" value="Anti-sigma factor, zinc-finger domain"/>
    <property type="match status" value="1"/>
</dbReference>
<evidence type="ECO:0000256" key="2">
    <source>
        <dbReference type="ARBA" id="ARBA00004236"/>
    </source>
</evidence>
<dbReference type="AlphaFoldDB" id="A0A2U2RNC4"/>
<dbReference type="InterPro" id="IPR027383">
    <property type="entry name" value="Znf_put"/>
</dbReference>
<keyword evidence="8" id="KW-0804">Transcription</keyword>
<evidence type="ECO:0000259" key="12">
    <source>
        <dbReference type="Pfam" id="PF10099"/>
    </source>
</evidence>
<protein>
    <recommendedName>
        <fullName evidence="10">Regulator of SigK</fullName>
    </recommendedName>
    <alternativeName>
        <fullName evidence="9">Sigma-K anti-sigma factor RskA</fullName>
    </alternativeName>
</protein>